<dbReference type="InterPro" id="IPR045455">
    <property type="entry name" value="NrS-1_pol-like_helicase"/>
</dbReference>
<dbReference type="Proteomes" id="UP000223906">
    <property type="component" value="Segment"/>
</dbReference>
<dbReference type="EMBL" id="KY629563">
    <property type="protein sequence ID" value="ARK07487.1"/>
    <property type="molecule type" value="Genomic_DNA"/>
</dbReference>
<reference evidence="2 3" key="1">
    <citation type="submission" date="2017-02" db="EMBL/GenBank/DDBJ databases">
        <title>The first characterized phage against a member of the ecologically important #sphingomonads reveals high dissimilarity against all other known phages.</title>
        <authorList>
            <person name="Nielsen T.K."/>
            <person name="Carstens A.B."/>
            <person name="Kot W."/>
            <person name="Lametsch R."/>
            <person name="Neve H."/>
            <person name="Hansen L.H."/>
        </authorList>
    </citation>
    <scope>NUCLEOTIDE SEQUENCE [LARGE SCALE GENOMIC DNA]</scope>
</reference>
<name>A0A1W6DWU6_9CAUD</name>
<dbReference type="OrthoDB" id="4220at10239"/>
<evidence type="ECO:0000313" key="2">
    <source>
        <dbReference type="EMBL" id="ARK07487.1"/>
    </source>
</evidence>
<dbReference type="InterPro" id="IPR027417">
    <property type="entry name" value="P-loop_NTPase"/>
</dbReference>
<keyword evidence="3" id="KW-1185">Reference proteome</keyword>
<feature type="domain" description="NrS-1 polymerase-like helicase" evidence="1">
    <location>
        <begin position="748"/>
        <end position="856"/>
    </location>
</feature>
<protein>
    <recommendedName>
        <fullName evidence="1">NrS-1 polymerase-like helicase domain-containing protein</fullName>
    </recommendedName>
</protein>
<dbReference type="Gene3D" id="3.40.50.300">
    <property type="entry name" value="P-loop containing nucleotide triphosphate hydrolases"/>
    <property type="match status" value="1"/>
</dbReference>
<evidence type="ECO:0000313" key="3">
    <source>
        <dbReference type="Proteomes" id="UP000223906"/>
    </source>
</evidence>
<proteinExistence type="predicted"/>
<sequence>MATYTKALAELFDGVGGTVVLHDADGATYAETDLAELASIADELIAGDLDPWVDLVTAEGTAIGLFVPGDATAVSPPPSAIVDGGMVYLFNEPVEGQKPGVNLCPLDLIEGAVTYDPTRLELSTDASKRSITLGQGRRSDEKQGKWKEITSTFGAFTDFLRQHNEGQKDGPCFLQGATAGGTRKAAAIIGNDVLGVDLDSGAPLSDVIDTIVRHRLEAVIYTTHSHLKDTSVIKRDHYFKWSGELVATTEGVADYLQQVKGVLPHIVEDVEIVNESHHTEDGIVILVKHRPMPKFRAVFPLKETFVFSKRGGTQQDAIAEWKERYAGFCTELGLFFDEKCVDPARLFYFPRHAKGDTSFGSWHVVGGALDLDDYDRVKMKRGRDGKRRAVSSNAFTAAGGGEEEDDRERYVTDDGFHLRPWAAKFANRFEVEMMLETVVGDDFMRDPRTGGKPGTHVECPFEAEHTSFGGGGTYVVNASDNMDDGFDGGFTFHCVHNACSGRDRLDYLCELINQGVISSKDLQNKEFMVALEGDDDDEDEVEAEADDRRVNAAAAKAGLSGTFAGVRGQSKKPSMEGMTEDEILLWEMNDRYAVIRTSGGVKILVEPRTADGDVSFESQNDVALFEKNNVLWMGDGKKGKQKIEVFKLWLEWEHRRTYVDVVFEPGRETEEHTYNLFRGWPYSPKETFWEQVTDNKDKPVPGDWSMLRGHIYENICESNDEMFGWLMTWLAHLFQHPDQKPGSTVVVTGKKGTGKSTLFDYVNKALGRCGITVSQRKQIVGQFNGHLATTLLMVCEEAFWAADPQAEGVLKDMITNKSMLIEKKGYDPIQSNNYTRLALISNNEWVVPASLKDERRFFVLRCSDARQGDLAFFGALREQMEKLGGIEAMMYDLMTWEPTNGHFSSLYTPPVTQYLQQQQVESLSGVQKFMLELVKSGIYETHDDKVEAIELNTDKETMVTAVDMRAAIEDYTRFRFASDKAKTSYDDISSVVIDWFGAREVKMQLEGSTNRKRMFIFPPLAETRATLKEKKGLDIEAMTEETVKNLKSR</sequence>
<organism evidence="2 3">
    <name type="scientific">Sphingobium phage Lacusarx</name>
    <dbReference type="NCBI Taxonomy" id="1980139"/>
    <lineage>
        <taxon>Viruses</taxon>
        <taxon>Duplodnaviria</taxon>
        <taxon>Heunggongvirae</taxon>
        <taxon>Uroviricota</taxon>
        <taxon>Caudoviricetes</taxon>
        <taxon>Lacusarxvirus</taxon>
        <taxon>Lacusarxvirus lacusarx</taxon>
    </lineage>
</organism>
<gene>
    <name evidence="2" type="ORF">LAV_00112</name>
</gene>
<evidence type="ECO:0000259" key="1">
    <source>
        <dbReference type="Pfam" id="PF19263"/>
    </source>
</evidence>
<dbReference type="SUPFAM" id="SSF52540">
    <property type="entry name" value="P-loop containing nucleoside triphosphate hydrolases"/>
    <property type="match status" value="1"/>
</dbReference>
<accession>A0A1W6DWU6</accession>
<dbReference type="Pfam" id="PF19263">
    <property type="entry name" value="DUF5906"/>
    <property type="match status" value="1"/>
</dbReference>